<evidence type="ECO:0000313" key="7">
    <source>
        <dbReference type="Proteomes" id="UP000064201"/>
    </source>
</evidence>
<dbReference type="SUPFAM" id="SSF51206">
    <property type="entry name" value="cAMP-binding domain-like"/>
    <property type="match status" value="1"/>
</dbReference>
<dbReference type="RefSeq" id="WP_038034789.1">
    <property type="nucleotide sequence ID" value="NZ_CP011367.1"/>
</dbReference>
<dbReference type="SUPFAM" id="SSF46785">
    <property type="entry name" value="Winged helix' DNA-binding domain"/>
    <property type="match status" value="1"/>
</dbReference>
<proteinExistence type="predicted"/>
<dbReference type="OrthoDB" id="7643467at2"/>
<dbReference type="PROSITE" id="PS51063">
    <property type="entry name" value="HTH_CRP_2"/>
    <property type="match status" value="1"/>
</dbReference>
<organism evidence="6 7">
    <name type="scientific">Thioalkalivibrio versutus</name>
    <dbReference type="NCBI Taxonomy" id="106634"/>
    <lineage>
        <taxon>Bacteria</taxon>
        <taxon>Pseudomonadati</taxon>
        <taxon>Pseudomonadota</taxon>
        <taxon>Gammaproteobacteria</taxon>
        <taxon>Chromatiales</taxon>
        <taxon>Ectothiorhodospiraceae</taxon>
        <taxon>Thioalkalivibrio</taxon>
    </lineage>
</organism>
<dbReference type="InterPro" id="IPR000595">
    <property type="entry name" value="cNMP-bd_dom"/>
</dbReference>
<dbReference type="PANTHER" id="PTHR24567:SF75">
    <property type="entry name" value="FUMARATE AND NITRATE REDUCTION REGULATORY PROTEIN"/>
    <property type="match status" value="1"/>
</dbReference>
<dbReference type="STRING" id="106634.TVD_04655"/>
<dbReference type="Gene3D" id="2.60.120.10">
    <property type="entry name" value="Jelly Rolls"/>
    <property type="match status" value="1"/>
</dbReference>
<keyword evidence="7" id="KW-1185">Reference proteome</keyword>
<dbReference type="SMART" id="SM00419">
    <property type="entry name" value="HTH_CRP"/>
    <property type="match status" value="1"/>
</dbReference>
<keyword evidence="1" id="KW-0805">Transcription regulation</keyword>
<dbReference type="KEGG" id="tvr:TVD_04655"/>
<keyword evidence="3" id="KW-0804">Transcription</keyword>
<evidence type="ECO:0000259" key="4">
    <source>
        <dbReference type="PROSITE" id="PS50042"/>
    </source>
</evidence>
<dbReference type="PANTHER" id="PTHR24567">
    <property type="entry name" value="CRP FAMILY TRANSCRIPTIONAL REGULATORY PROTEIN"/>
    <property type="match status" value="1"/>
</dbReference>
<dbReference type="InterPro" id="IPR012318">
    <property type="entry name" value="HTH_CRP"/>
</dbReference>
<dbReference type="Proteomes" id="UP000064201">
    <property type="component" value="Chromosome"/>
</dbReference>
<dbReference type="CDD" id="cd00038">
    <property type="entry name" value="CAP_ED"/>
    <property type="match status" value="1"/>
</dbReference>
<dbReference type="InterPro" id="IPR036388">
    <property type="entry name" value="WH-like_DNA-bd_sf"/>
</dbReference>
<sequence>MTLRPTQACQHCTLRQLCLPMGLPQDELWQLDQIVQQRRPIAKGAPLFTMGTKFEALYAVRTGALKTVLISDDGTEQITGFALAGDLLGLDAIHSGKHPVSAIALESTSVCAVPYGHVDDLAGRLPTFRQHMMSVMSQELAQDESLHALLGQRTAEQRLATFLIALSERHRARGLSPERFYLPMSRADIANHLGLTQETISRLFTQLRNQGVINLHTRDLEILQPDGLRNTAGVTFTSAASSA</sequence>
<dbReference type="InterPro" id="IPR018490">
    <property type="entry name" value="cNMP-bd_dom_sf"/>
</dbReference>
<reference evidence="6 7" key="1">
    <citation type="submission" date="2015-04" db="EMBL/GenBank/DDBJ databases">
        <title>Complete Sequence for the Genome of the Thioalkalivibrio versutus D301.</title>
        <authorList>
            <person name="Mu T."/>
            <person name="Zhou J."/>
            <person name="Xu X."/>
        </authorList>
    </citation>
    <scope>NUCLEOTIDE SEQUENCE [LARGE SCALE GENOMIC DNA]</scope>
    <source>
        <strain evidence="6 7">D301</strain>
    </source>
</reference>
<dbReference type="Pfam" id="PF00027">
    <property type="entry name" value="cNMP_binding"/>
    <property type="match status" value="1"/>
</dbReference>
<dbReference type="PRINTS" id="PR00034">
    <property type="entry name" value="HTHCRP"/>
</dbReference>
<dbReference type="AlphaFoldDB" id="A0A0G3G775"/>
<name>A0A0G3G775_9GAMM</name>
<dbReference type="FunFam" id="1.10.10.10:FF:000028">
    <property type="entry name" value="Fumarate/nitrate reduction transcriptional regulator Fnr"/>
    <property type="match status" value="1"/>
</dbReference>
<protein>
    <submittedName>
        <fullName evidence="6">Transcriptional regulator</fullName>
    </submittedName>
</protein>
<evidence type="ECO:0000256" key="3">
    <source>
        <dbReference type="ARBA" id="ARBA00023163"/>
    </source>
</evidence>
<keyword evidence="2" id="KW-0238">DNA-binding</keyword>
<feature type="domain" description="Cyclic nucleotide-binding" evidence="4">
    <location>
        <begin position="19"/>
        <end position="102"/>
    </location>
</feature>
<feature type="domain" description="HTH crp-type" evidence="5">
    <location>
        <begin position="153"/>
        <end position="226"/>
    </location>
</feature>
<dbReference type="GO" id="GO:0003700">
    <property type="term" value="F:DNA-binding transcription factor activity"/>
    <property type="evidence" value="ECO:0007669"/>
    <property type="project" value="TreeGrafter"/>
</dbReference>
<gene>
    <name evidence="6" type="ORF">TVD_04655</name>
</gene>
<dbReference type="PROSITE" id="PS50042">
    <property type="entry name" value="CNMP_BINDING_3"/>
    <property type="match status" value="1"/>
</dbReference>
<dbReference type="CDD" id="cd00092">
    <property type="entry name" value="HTH_CRP"/>
    <property type="match status" value="1"/>
</dbReference>
<evidence type="ECO:0000256" key="1">
    <source>
        <dbReference type="ARBA" id="ARBA00023015"/>
    </source>
</evidence>
<dbReference type="GO" id="GO:0003677">
    <property type="term" value="F:DNA binding"/>
    <property type="evidence" value="ECO:0007669"/>
    <property type="project" value="UniProtKB-KW"/>
</dbReference>
<accession>A0A0G3G775</accession>
<dbReference type="InterPro" id="IPR050397">
    <property type="entry name" value="Env_Response_Regulators"/>
</dbReference>
<dbReference type="InterPro" id="IPR036390">
    <property type="entry name" value="WH_DNA-bd_sf"/>
</dbReference>
<dbReference type="InterPro" id="IPR014710">
    <property type="entry name" value="RmlC-like_jellyroll"/>
</dbReference>
<dbReference type="Pfam" id="PF13545">
    <property type="entry name" value="HTH_Crp_2"/>
    <property type="match status" value="1"/>
</dbReference>
<dbReference type="SMART" id="SM00100">
    <property type="entry name" value="cNMP"/>
    <property type="match status" value="1"/>
</dbReference>
<dbReference type="Gene3D" id="1.10.10.10">
    <property type="entry name" value="Winged helix-like DNA-binding domain superfamily/Winged helix DNA-binding domain"/>
    <property type="match status" value="1"/>
</dbReference>
<evidence type="ECO:0000259" key="5">
    <source>
        <dbReference type="PROSITE" id="PS51063"/>
    </source>
</evidence>
<dbReference type="GO" id="GO:0005829">
    <property type="term" value="C:cytosol"/>
    <property type="evidence" value="ECO:0007669"/>
    <property type="project" value="TreeGrafter"/>
</dbReference>
<dbReference type="NCBIfam" id="NF008365">
    <property type="entry name" value="PRK11161.1"/>
    <property type="match status" value="1"/>
</dbReference>
<evidence type="ECO:0000256" key="2">
    <source>
        <dbReference type="ARBA" id="ARBA00023125"/>
    </source>
</evidence>
<dbReference type="EMBL" id="CP011367">
    <property type="protein sequence ID" value="AKJ94706.1"/>
    <property type="molecule type" value="Genomic_DNA"/>
</dbReference>
<dbReference type="PATRIC" id="fig|106634.4.peg.951"/>
<evidence type="ECO:0000313" key="6">
    <source>
        <dbReference type="EMBL" id="AKJ94706.1"/>
    </source>
</evidence>